<dbReference type="HAMAP" id="MF_00230">
    <property type="entry name" value="CobT"/>
    <property type="match status" value="1"/>
</dbReference>
<dbReference type="InterPro" id="IPR023195">
    <property type="entry name" value="Nict_dMeBzImd_PRibTrfase_N"/>
</dbReference>
<evidence type="ECO:0000256" key="2">
    <source>
        <dbReference type="ARBA" id="ARBA00007110"/>
    </source>
</evidence>
<evidence type="ECO:0000256" key="9">
    <source>
        <dbReference type="ARBA" id="ARBA00047340"/>
    </source>
</evidence>
<dbReference type="Gene3D" id="3.40.50.10210">
    <property type="match status" value="1"/>
</dbReference>
<dbReference type="NCBIfam" id="NF000996">
    <property type="entry name" value="PRK00105.1"/>
    <property type="match status" value="1"/>
</dbReference>
<dbReference type="EMBL" id="JAQOMS010000002">
    <property type="protein sequence ID" value="MDC2890105.1"/>
    <property type="molecule type" value="Genomic_DNA"/>
</dbReference>
<evidence type="ECO:0000313" key="11">
    <source>
        <dbReference type="EMBL" id="MDC2890105.1"/>
    </source>
</evidence>
<comment type="catalytic activity">
    <reaction evidence="9 10">
        <text>5,6-dimethylbenzimidazole + nicotinate beta-D-ribonucleotide = alpha-ribazole 5'-phosphate + nicotinate + H(+)</text>
        <dbReference type="Rhea" id="RHEA:11196"/>
        <dbReference type="ChEBI" id="CHEBI:15378"/>
        <dbReference type="ChEBI" id="CHEBI:15890"/>
        <dbReference type="ChEBI" id="CHEBI:32544"/>
        <dbReference type="ChEBI" id="CHEBI:57502"/>
        <dbReference type="ChEBI" id="CHEBI:57918"/>
        <dbReference type="EC" id="2.4.2.21"/>
    </reaction>
</comment>
<evidence type="ECO:0000256" key="5">
    <source>
        <dbReference type="ARBA" id="ARBA00022573"/>
    </source>
</evidence>
<reference evidence="11 12" key="1">
    <citation type="submission" date="2023-01" db="EMBL/GenBank/DDBJ databases">
        <title>Psychrosphaera sp. nov., isolated from marine algae.</title>
        <authorList>
            <person name="Bayburt H."/>
            <person name="Choi B.J."/>
            <person name="Kim J.M."/>
            <person name="Choi D.G."/>
            <person name="Jeon C.O."/>
        </authorList>
    </citation>
    <scope>NUCLEOTIDE SEQUENCE [LARGE SCALE GENOMIC DNA]</scope>
    <source>
        <strain evidence="11 12">G1-22</strain>
    </source>
</reference>
<name>A0ABT5FGT0_9GAMM</name>
<organism evidence="11 12">
    <name type="scientific">Psychrosphaera algicola</name>
    <dbReference type="NCBI Taxonomy" id="3023714"/>
    <lineage>
        <taxon>Bacteria</taxon>
        <taxon>Pseudomonadati</taxon>
        <taxon>Pseudomonadota</taxon>
        <taxon>Gammaproteobacteria</taxon>
        <taxon>Alteromonadales</taxon>
        <taxon>Pseudoalteromonadaceae</taxon>
        <taxon>Psychrosphaera</taxon>
    </lineage>
</organism>
<dbReference type="GO" id="GO:0008939">
    <property type="term" value="F:nicotinate-nucleotide-dimethylbenzimidazole phosphoribosyltransferase activity"/>
    <property type="evidence" value="ECO:0007669"/>
    <property type="project" value="UniProtKB-EC"/>
</dbReference>
<dbReference type="InterPro" id="IPR036087">
    <property type="entry name" value="Nict_dMeBzImd_PRibTrfase_sf"/>
</dbReference>
<dbReference type="NCBIfam" id="TIGR03160">
    <property type="entry name" value="cobT_DBIPRT"/>
    <property type="match status" value="1"/>
</dbReference>
<dbReference type="CDD" id="cd02439">
    <property type="entry name" value="DMB-PRT_CobT"/>
    <property type="match status" value="1"/>
</dbReference>
<evidence type="ECO:0000256" key="4">
    <source>
        <dbReference type="ARBA" id="ARBA00015486"/>
    </source>
</evidence>
<dbReference type="InterPro" id="IPR003200">
    <property type="entry name" value="Nict_dMeBzImd_PRibTrfase"/>
</dbReference>
<evidence type="ECO:0000256" key="3">
    <source>
        <dbReference type="ARBA" id="ARBA00011991"/>
    </source>
</evidence>
<feature type="active site" description="Proton acceptor" evidence="10">
    <location>
        <position position="320"/>
    </location>
</feature>
<comment type="similarity">
    <text evidence="2 10">Belongs to the CobT family.</text>
</comment>
<dbReference type="Pfam" id="PF02277">
    <property type="entry name" value="DBI_PRT"/>
    <property type="match status" value="1"/>
</dbReference>
<comment type="pathway">
    <text evidence="1 10">Nucleoside biosynthesis; alpha-ribazole biosynthesis; alpha-ribazole from 5,6-dimethylbenzimidazole: step 1/2.</text>
</comment>
<keyword evidence="7 10" id="KW-0808">Transferase</keyword>
<dbReference type="Gene3D" id="1.10.1610.10">
    <property type="match status" value="1"/>
</dbReference>
<comment type="caution">
    <text evidence="11">The sequence shown here is derived from an EMBL/GenBank/DDBJ whole genome shotgun (WGS) entry which is preliminary data.</text>
</comment>
<dbReference type="InterPro" id="IPR017846">
    <property type="entry name" value="Nict_dMeBzImd_PRibTrfase_bact"/>
</dbReference>
<keyword evidence="12" id="KW-1185">Reference proteome</keyword>
<proteinExistence type="inferred from homology"/>
<protein>
    <recommendedName>
        <fullName evidence="4 10">Nicotinate-nucleotide--dimethylbenzimidazole phosphoribosyltransferase</fullName>
        <shortName evidence="10">NN:DBI PRT</shortName>
        <ecNumber evidence="3 10">2.4.2.21</ecNumber>
    </recommendedName>
    <alternativeName>
        <fullName evidence="8 10">N(1)-alpha-phosphoribosyltransferase</fullName>
    </alternativeName>
</protein>
<keyword evidence="6 10" id="KW-0328">Glycosyltransferase</keyword>
<dbReference type="SUPFAM" id="SSF52733">
    <property type="entry name" value="Nicotinate mononucleotide:5,6-dimethylbenzimidazole phosphoribosyltransferase (CobT)"/>
    <property type="match status" value="1"/>
</dbReference>
<dbReference type="PANTHER" id="PTHR43463">
    <property type="entry name" value="NICOTINATE-NUCLEOTIDE--DIMETHYLBENZIMIDAZOLE PHOSPHORIBOSYLTRANSFERASE"/>
    <property type="match status" value="1"/>
</dbReference>
<dbReference type="Proteomes" id="UP001528411">
    <property type="component" value="Unassembled WGS sequence"/>
</dbReference>
<dbReference type="RefSeq" id="WP_272181397.1">
    <property type="nucleotide sequence ID" value="NZ_JAQOMS010000002.1"/>
</dbReference>
<evidence type="ECO:0000313" key="12">
    <source>
        <dbReference type="Proteomes" id="UP001528411"/>
    </source>
</evidence>
<comment type="function">
    <text evidence="10">Catalyzes the synthesis of alpha-ribazole-5'-phosphate from nicotinate mononucleotide (NAMN) and 5,6-dimethylbenzimidazole (DMB).</text>
</comment>
<evidence type="ECO:0000256" key="10">
    <source>
        <dbReference type="HAMAP-Rule" id="MF_00230"/>
    </source>
</evidence>
<evidence type="ECO:0000256" key="6">
    <source>
        <dbReference type="ARBA" id="ARBA00022676"/>
    </source>
</evidence>
<accession>A0ABT5FGT0</accession>
<evidence type="ECO:0000256" key="8">
    <source>
        <dbReference type="ARBA" id="ARBA00030686"/>
    </source>
</evidence>
<keyword evidence="5 10" id="KW-0169">Cobalamin biosynthesis</keyword>
<sequence>MFEIAPLSTSFSALITNKINNKTKPLGALGKLEFLAVTLAEIYSDNAGAWQQTLEITQPNLIVFAADHGIAAHGVSIAPSEVTQQMVMNFANGGAAINVFTRQCHWQLTVVDAGILVPVAESLGVLNQRLGAGTQAIHLQDAMTTAEVIKGFELAKSLVAEKHQQGCNLIAFGEMGIGNTSSASALMAVILNLSAADAVGRGTGISDNVFKHKIKLVQQAVDRIKVSQPTPNEPITLLAQLGGFEIVQICGAMLAAAELKIPIVVDGFICSAAAMVAKLINTHVSDYLIFSHASGEQGHAAMLDWFDAEPLLDLDLRLGEGTGAALSLPLIMAACGFYNDMASFESAQVDDVVTNQ</sequence>
<dbReference type="EC" id="2.4.2.21" evidence="3 10"/>
<evidence type="ECO:0000256" key="1">
    <source>
        <dbReference type="ARBA" id="ARBA00005049"/>
    </source>
</evidence>
<evidence type="ECO:0000256" key="7">
    <source>
        <dbReference type="ARBA" id="ARBA00022679"/>
    </source>
</evidence>
<gene>
    <name evidence="10 11" type="primary">cobT</name>
    <name evidence="11" type="ORF">PN838_16720</name>
</gene>
<dbReference type="PANTHER" id="PTHR43463:SF1">
    <property type="entry name" value="NICOTINATE-NUCLEOTIDE--DIMETHYLBENZIMIDAZOLE PHOSPHORIBOSYLTRANSFERASE"/>
    <property type="match status" value="1"/>
</dbReference>